<sequence length="185" mass="21554">MARRSSYIQQNQTTQQNKRRVSFDLDHNTVHILPSLEQCRQEASKRGREEWERKQFNQDMLCELIISEIQEQYFSGQEDEEEPLSLKSCLKKIVINEADFSFVHNKKKSKKSNGKKKSKRGHASNKHHAASGCTMTQEVKAAQQVVMKEEGSRKAANESQHENDVAIPSFQKLPRRQKKEKRKSR</sequence>
<dbReference type="EMBL" id="JAEPRB010000036">
    <property type="protein sequence ID" value="KAG2224863.1"/>
    <property type="molecule type" value="Genomic_DNA"/>
</dbReference>
<evidence type="ECO:0000256" key="1">
    <source>
        <dbReference type="SAM" id="MobiDB-lite"/>
    </source>
</evidence>
<accession>A0A8H7SB90</accession>
<evidence type="ECO:0000313" key="2">
    <source>
        <dbReference type="EMBL" id="KAG2224863.1"/>
    </source>
</evidence>
<proteinExistence type="predicted"/>
<feature type="compositionally biased region" description="Basic and acidic residues" evidence="1">
    <location>
        <begin position="147"/>
        <end position="164"/>
    </location>
</feature>
<dbReference type="Proteomes" id="UP000646827">
    <property type="component" value="Unassembled WGS sequence"/>
</dbReference>
<organism evidence="2 3">
    <name type="scientific">Circinella minor</name>
    <dbReference type="NCBI Taxonomy" id="1195481"/>
    <lineage>
        <taxon>Eukaryota</taxon>
        <taxon>Fungi</taxon>
        <taxon>Fungi incertae sedis</taxon>
        <taxon>Mucoromycota</taxon>
        <taxon>Mucoromycotina</taxon>
        <taxon>Mucoromycetes</taxon>
        <taxon>Mucorales</taxon>
        <taxon>Lichtheimiaceae</taxon>
        <taxon>Circinella</taxon>
    </lineage>
</organism>
<dbReference type="OrthoDB" id="2274050at2759"/>
<comment type="caution">
    <text evidence="2">The sequence shown here is derived from an EMBL/GenBank/DDBJ whole genome shotgun (WGS) entry which is preliminary data.</text>
</comment>
<feature type="region of interest" description="Disordered" evidence="1">
    <location>
        <begin position="104"/>
        <end position="185"/>
    </location>
</feature>
<protein>
    <submittedName>
        <fullName evidence="2">Uncharacterized protein</fullName>
    </submittedName>
</protein>
<reference evidence="2 3" key="1">
    <citation type="submission" date="2020-12" db="EMBL/GenBank/DDBJ databases">
        <title>Metabolic potential, ecology and presence of endohyphal bacteria is reflected in genomic diversity of Mucoromycotina.</title>
        <authorList>
            <person name="Muszewska A."/>
            <person name="Okrasinska A."/>
            <person name="Steczkiewicz K."/>
            <person name="Drgas O."/>
            <person name="Orlowska M."/>
            <person name="Perlinska-Lenart U."/>
            <person name="Aleksandrzak-Piekarczyk T."/>
            <person name="Szatraj K."/>
            <person name="Zielenkiewicz U."/>
            <person name="Pilsyk S."/>
            <person name="Malc E."/>
            <person name="Mieczkowski P."/>
            <person name="Kruszewska J.S."/>
            <person name="Biernat P."/>
            <person name="Pawlowska J."/>
        </authorList>
    </citation>
    <scope>NUCLEOTIDE SEQUENCE [LARGE SCALE GENOMIC DNA]</scope>
    <source>
        <strain evidence="2 3">CBS 142.35</strain>
    </source>
</reference>
<keyword evidence="3" id="KW-1185">Reference proteome</keyword>
<feature type="compositionally biased region" description="Basic residues" evidence="1">
    <location>
        <begin position="104"/>
        <end position="129"/>
    </location>
</feature>
<gene>
    <name evidence="2" type="ORF">INT45_008045</name>
</gene>
<name>A0A8H7SB90_9FUNG</name>
<feature type="compositionally biased region" description="Basic residues" evidence="1">
    <location>
        <begin position="173"/>
        <end position="185"/>
    </location>
</feature>
<evidence type="ECO:0000313" key="3">
    <source>
        <dbReference type="Proteomes" id="UP000646827"/>
    </source>
</evidence>
<dbReference type="AlphaFoldDB" id="A0A8H7SB90"/>